<keyword evidence="13" id="KW-1185">Reference proteome</keyword>
<feature type="coiled-coil region" evidence="9">
    <location>
        <begin position="711"/>
        <end position="738"/>
    </location>
</feature>
<dbReference type="AlphaFoldDB" id="A0A9Q0N050"/>
<evidence type="ECO:0000256" key="1">
    <source>
        <dbReference type="ARBA" id="ARBA00004141"/>
    </source>
</evidence>
<evidence type="ECO:0000256" key="7">
    <source>
        <dbReference type="ARBA" id="ARBA00047182"/>
    </source>
</evidence>
<dbReference type="InterPro" id="IPR004299">
    <property type="entry name" value="MBOAT_fam"/>
</dbReference>
<dbReference type="InterPro" id="IPR049941">
    <property type="entry name" value="LPLAT_7/PORCN-like"/>
</dbReference>
<dbReference type="GO" id="GO:0030258">
    <property type="term" value="P:lipid modification"/>
    <property type="evidence" value="ECO:0007669"/>
    <property type="project" value="TreeGrafter"/>
</dbReference>
<feature type="transmembrane region" description="Helical" evidence="11">
    <location>
        <begin position="394"/>
        <end position="417"/>
    </location>
</feature>
<feature type="transmembrane region" description="Helical" evidence="11">
    <location>
        <begin position="865"/>
        <end position="886"/>
    </location>
</feature>
<evidence type="ECO:0000256" key="2">
    <source>
        <dbReference type="ARBA" id="ARBA00022679"/>
    </source>
</evidence>
<keyword evidence="3 11" id="KW-0812">Transmembrane</keyword>
<evidence type="ECO:0000256" key="6">
    <source>
        <dbReference type="ARBA" id="ARBA00023315"/>
    </source>
</evidence>
<protein>
    <recommendedName>
        <fullName evidence="7">SKA complex subunit 1</fullName>
    </recommendedName>
    <alternativeName>
        <fullName evidence="8">Spindle and kinetochore-associated protein 1</fullName>
    </alternativeName>
</protein>
<dbReference type="OrthoDB" id="286734at2759"/>
<dbReference type="EMBL" id="WJQU01000002">
    <property type="protein sequence ID" value="KAJ6641165.1"/>
    <property type="molecule type" value="Genomic_DNA"/>
</dbReference>
<dbReference type="GO" id="GO:0007059">
    <property type="term" value="P:chromosome segregation"/>
    <property type="evidence" value="ECO:0007669"/>
    <property type="project" value="InterPro"/>
</dbReference>
<dbReference type="Proteomes" id="UP001151699">
    <property type="component" value="Chromosome B"/>
</dbReference>
<keyword evidence="4 11" id="KW-1133">Transmembrane helix</keyword>
<dbReference type="InterPro" id="IPR042031">
    <property type="entry name" value="SKA1_MBD_sf"/>
</dbReference>
<dbReference type="GO" id="GO:0051301">
    <property type="term" value="P:cell division"/>
    <property type="evidence" value="ECO:0007669"/>
    <property type="project" value="InterPro"/>
</dbReference>
<keyword evidence="6 12" id="KW-0012">Acyltransferase</keyword>
<accession>A0A9Q0N050</accession>
<evidence type="ECO:0000256" key="4">
    <source>
        <dbReference type="ARBA" id="ARBA00022989"/>
    </source>
</evidence>
<feature type="region of interest" description="Disordered" evidence="10">
    <location>
        <begin position="1027"/>
        <end position="1047"/>
    </location>
</feature>
<comment type="caution">
    <text evidence="12">The sequence shown here is derived from an EMBL/GenBank/DDBJ whole genome shotgun (WGS) entry which is preliminary data.</text>
</comment>
<sequence length="1211" mass="141146">MRINFLLSQVVALFLASLFRSFLHPSKVSSGVRHTYGLIIGLCLGYFCFGQQAIHIAGLPALCYIVIRTQNPQIVQRIVLVVSILYLSCVHLHRLYYDYGSSTLDITGPLMIITQKVTTLAFSIHDGVSRDECELSKSQQYHAVRKLPSALEYFAYMLHFQGLMAGPLVFYRDYMEFIEGYQILKHTPSSNSNLDQNLNSKQIVMEPSPTKAVVKKIVGSLICAFVFMKFATVYPIKSLKDNDFSTNSSFLYKFWFIMTSTTITRFKYYHAWLLADAICNNSGLGFNGYDQDGNAKWDLISNINVLSFELATNFRDAINNWNLGTNRWLRNVVYERVPKKYGTMLTFGLSALWHGFYPGYYITFACGALIVTSARTARKLFRYRFQNTAFNRRFYDIITILTTRVFMGYATFPFVLLEFQASLRLYLNVYMCLHLVSLITLFVLPKIMRGEKRSISSKASTEKTKIDDIRKKITMSLSENNDKSRSLKEDQQLYHDAHDMQIEVKFLKIKLDVKAQCMEKMRSRLMQLQKEVHAEITGREEYHQLYDLLQNKICTISNDDLEANEEKNHLAELQGEIIPKEAELEKFKQEKKDLDKTFVGKPNSNRLLQTEVEVEIRELTELRDTLKKRQSEEERKKYEKMKLFQSTLASVDYEINLLKAENNNVGEENSSRSDELAAIKSDIDSKKLEVNAIKLTITKNEEEFVCKKNKFAEVQSQLDRLKVEFALLQKQIANEQEEICDARKADDELTAEIKSKIGEVSSLEVLKLELRKEFIEVDNELNLLKEECKALREKKITNEAKLKKMKETKEKRRHNDRKRKLLDSSAVENDKDGFVKANRANLTLQTADSSVAEWSTFHDTDSDKIVFLLYFFIHLFFLGFRLLILFKQLKNSKKFKKMFEYWEIHKYFRTMENLTDSNKIKPKSIMLKPKREIVIEDLQSVLDKQLDKIAIINDFMSLHCDRNEIKDDLKLLKLKTDEAKETLKDAREKIDIFKKVELPRAMSLIDQMRKQHLEMLKMLEELDNSEGVTAAGNDDDNNNNSPLLETPKAQNRRTFLLAPKLNTITPKSHQSPFIVRADPRVMNKLNKQFEITINQTDFDKIPKYMKGRDSLDELSTFLETIVVKCFIDKYTLLHRDRENVQPLQMQRWKMYRTQMEYFPGEMFITEGDISTLLGRMMDKKMNNRIAMLRHLHVIQDVRHGQATCFIWKGKN</sequence>
<dbReference type="Pfam" id="PF07160">
    <property type="entry name" value="SKA1"/>
    <property type="match status" value="1"/>
</dbReference>
<comment type="subcellular location">
    <subcellularLocation>
        <location evidence="1">Membrane</location>
        <topology evidence="1">Multi-pass membrane protein</topology>
    </subcellularLocation>
</comment>
<feature type="transmembrane region" description="Helical" evidence="11">
    <location>
        <begin position="37"/>
        <end position="66"/>
    </location>
</feature>
<feature type="transmembrane region" description="Helical" evidence="11">
    <location>
        <begin position="423"/>
        <end position="444"/>
    </location>
</feature>
<evidence type="ECO:0000313" key="13">
    <source>
        <dbReference type="Proteomes" id="UP001151699"/>
    </source>
</evidence>
<evidence type="ECO:0000256" key="9">
    <source>
        <dbReference type="SAM" id="Coils"/>
    </source>
</evidence>
<name>A0A9Q0N050_9DIPT</name>
<feature type="transmembrane region" description="Helical" evidence="11">
    <location>
        <begin position="351"/>
        <end position="373"/>
    </location>
</feature>
<evidence type="ECO:0000256" key="10">
    <source>
        <dbReference type="SAM" id="MobiDB-lite"/>
    </source>
</evidence>
<dbReference type="GO" id="GO:0016020">
    <property type="term" value="C:membrane"/>
    <property type="evidence" value="ECO:0007669"/>
    <property type="project" value="UniProtKB-SubCell"/>
</dbReference>
<feature type="coiled-coil region" evidence="9">
    <location>
        <begin position="767"/>
        <end position="811"/>
    </location>
</feature>
<feature type="coiled-coil region" evidence="9">
    <location>
        <begin position="570"/>
        <end position="636"/>
    </location>
</feature>
<evidence type="ECO:0000256" key="5">
    <source>
        <dbReference type="ARBA" id="ARBA00023136"/>
    </source>
</evidence>
<dbReference type="PANTHER" id="PTHR13906">
    <property type="entry name" value="PORCUPINE"/>
    <property type="match status" value="1"/>
</dbReference>
<evidence type="ECO:0000313" key="12">
    <source>
        <dbReference type="EMBL" id="KAJ6641165.1"/>
    </source>
</evidence>
<feature type="coiled-coil region" evidence="9">
    <location>
        <begin position="962"/>
        <end position="1025"/>
    </location>
</feature>
<dbReference type="Gene3D" id="1.10.10.1890">
    <property type="entry name" value="Ska1 microtubule binding domain-like"/>
    <property type="match status" value="1"/>
</dbReference>
<gene>
    <name evidence="12" type="primary">oys</name>
    <name evidence="12" type="ORF">Bhyg_06100</name>
</gene>
<dbReference type="PANTHER" id="PTHR13906:SF4">
    <property type="entry name" value="LYSOPHOSPHOLIPID ACYLTRANSFERASE 6"/>
    <property type="match status" value="1"/>
</dbReference>
<dbReference type="GO" id="GO:0008017">
    <property type="term" value="F:microtubule binding"/>
    <property type="evidence" value="ECO:0007669"/>
    <property type="project" value="InterPro"/>
</dbReference>
<feature type="transmembrane region" description="Helical" evidence="11">
    <location>
        <begin position="217"/>
        <end position="236"/>
    </location>
</feature>
<keyword evidence="5 11" id="KW-0472">Membrane</keyword>
<evidence type="ECO:0000256" key="8">
    <source>
        <dbReference type="ARBA" id="ARBA00047202"/>
    </source>
</evidence>
<organism evidence="12 13">
    <name type="scientific">Pseudolycoriella hygida</name>
    <dbReference type="NCBI Taxonomy" id="35572"/>
    <lineage>
        <taxon>Eukaryota</taxon>
        <taxon>Metazoa</taxon>
        <taxon>Ecdysozoa</taxon>
        <taxon>Arthropoda</taxon>
        <taxon>Hexapoda</taxon>
        <taxon>Insecta</taxon>
        <taxon>Pterygota</taxon>
        <taxon>Neoptera</taxon>
        <taxon>Endopterygota</taxon>
        <taxon>Diptera</taxon>
        <taxon>Nematocera</taxon>
        <taxon>Sciaroidea</taxon>
        <taxon>Sciaridae</taxon>
        <taxon>Pseudolycoriella</taxon>
    </lineage>
</organism>
<evidence type="ECO:0000256" key="11">
    <source>
        <dbReference type="SAM" id="Phobius"/>
    </source>
</evidence>
<dbReference type="GO" id="GO:0016746">
    <property type="term" value="F:acyltransferase activity"/>
    <property type="evidence" value="ECO:0007669"/>
    <property type="project" value="UniProtKB-KW"/>
</dbReference>
<reference evidence="12" key="1">
    <citation type="submission" date="2022-07" db="EMBL/GenBank/DDBJ databases">
        <authorList>
            <person name="Trinca V."/>
            <person name="Uliana J.V.C."/>
            <person name="Torres T.T."/>
            <person name="Ward R.J."/>
            <person name="Monesi N."/>
        </authorList>
    </citation>
    <scope>NUCLEOTIDE SEQUENCE</scope>
    <source>
        <strain evidence="12">HSMRA1968</strain>
        <tissue evidence="12">Whole embryos</tissue>
    </source>
</reference>
<proteinExistence type="predicted"/>
<keyword evidence="2" id="KW-0808">Transferase</keyword>
<feature type="transmembrane region" description="Helical" evidence="11">
    <location>
        <begin position="78"/>
        <end position="97"/>
    </location>
</feature>
<keyword evidence="9" id="KW-0175">Coiled coil</keyword>
<dbReference type="InterPro" id="IPR009829">
    <property type="entry name" value="SKA1"/>
</dbReference>
<evidence type="ECO:0000256" key="3">
    <source>
        <dbReference type="ARBA" id="ARBA00022692"/>
    </source>
</evidence>
<dbReference type="Pfam" id="PF03062">
    <property type="entry name" value="MBOAT"/>
    <property type="match status" value="1"/>
</dbReference>